<accession>Q7N1L9</accession>
<organism evidence="2 3">
    <name type="scientific">Photorhabdus laumondii subsp. laumondii (strain DSM 15139 / CIP 105565 / TT01)</name>
    <name type="common">Photorhabdus luminescens subsp. laumondii</name>
    <dbReference type="NCBI Taxonomy" id="243265"/>
    <lineage>
        <taxon>Bacteria</taxon>
        <taxon>Pseudomonadati</taxon>
        <taxon>Pseudomonadota</taxon>
        <taxon>Gammaproteobacteria</taxon>
        <taxon>Enterobacterales</taxon>
        <taxon>Morganellaceae</taxon>
        <taxon>Photorhabdus</taxon>
    </lineage>
</organism>
<sequence length="120" mass="13973">MQWRSHLKINGDNNRVAANDYHEYNYNGPEPCPYCEQRYLTPGRQYCRHCEAEFEDAEQQRRNQEIDLRFALILIVAVFCIGAIFLLLFKFGPEEWQAGAALGMGGCFFVIVSILRKHQL</sequence>
<keyword evidence="3" id="KW-1185">Reference proteome</keyword>
<dbReference type="Proteomes" id="UP000002514">
    <property type="component" value="Chromosome"/>
</dbReference>
<evidence type="ECO:0000313" key="3">
    <source>
        <dbReference type="Proteomes" id="UP000002514"/>
    </source>
</evidence>
<dbReference type="EMBL" id="BX571870">
    <property type="protein sequence ID" value="CAE15826.1"/>
    <property type="molecule type" value="Genomic_DNA"/>
</dbReference>
<evidence type="ECO:0000313" key="2">
    <source>
        <dbReference type="EMBL" id="CAE15826.1"/>
    </source>
</evidence>
<proteinExistence type="predicted"/>
<keyword evidence="1" id="KW-1133">Transmembrane helix</keyword>
<dbReference type="KEGG" id="plu:plu3452"/>
<protein>
    <submittedName>
        <fullName evidence="2">Photorhabdus luminescens subsp. laumondii TTO1 complete genome segment 12/17</fullName>
    </submittedName>
</protein>
<feature type="transmembrane region" description="Helical" evidence="1">
    <location>
        <begin position="70"/>
        <end position="90"/>
    </location>
</feature>
<gene>
    <name evidence="2" type="ordered locus">plu3452</name>
</gene>
<dbReference type="STRING" id="243265.plu3452"/>
<dbReference type="AlphaFoldDB" id="Q7N1L9"/>
<name>Q7N1L9_PHOLL</name>
<reference evidence="3" key="1">
    <citation type="journal article" date="2003" name="Nat. Biotechnol.">
        <title>The genome sequence of the entomopathogenic bacterium Photorhabdus luminescens.</title>
        <authorList>
            <person name="Duchaud E."/>
            <person name="Rusniok C."/>
            <person name="Frangeul L."/>
            <person name="Buchrieser C."/>
            <person name="Givaudan A."/>
            <person name="Taourit S."/>
            <person name="Bocs S."/>
            <person name="Boursaux-Eude C."/>
            <person name="Chandler M."/>
            <person name="Charles J.-F."/>
            <person name="Dassa E."/>
            <person name="Derose R."/>
            <person name="Derzelle S."/>
            <person name="Freyssinet G."/>
            <person name="Gaudriault S."/>
            <person name="Medigue C."/>
            <person name="Lanois A."/>
            <person name="Powell K."/>
            <person name="Siguier P."/>
            <person name="Vincent R."/>
            <person name="Wingate V."/>
            <person name="Zouine M."/>
            <person name="Glaser P."/>
            <person name="Boemare N."/>
            <person name="Danchin A."/>
            <person name="Kunst F."/>
        </authorList>
    </citation>
    <scope>NUCLEOTIDE SEQUENCE [LARGE SCALE GENOMIC DNA]</scope>
    <source>
        <strain evidence="3">DSM 15139 / CIP 105565 / TT01</strain>
    </source>
</reference>
<dbReference type="HOGENOM" id="CLU_2047491_0_0_6"/>
<keyword evidence="1" id="KW-0472">Membrane</keyword>
<feature type="transmembrane region" description="Helical" evidence="1">
    <location>
        <begin position="96"/>
        <end position="115"/>
    </location>
</feature>
<evidence type="ECO:0000256" key="1">
    <source>
        <dbReference type="SAM" id="Phobius"/>
    </source>
</evidence>
<keyword evidence="1" id="KW-0812">Transmembrane</keyword>